<gene>
    <name evidence="2" type="ORF">CHU95_10900</name>
</gene>
<comment type="caution">
    <text evidence="2">The sequence shown here is derived from an EMBL/GenBank/DDBJ whole genome shotgun (WGS) entry which is preliminary data.</text>
</comment>
<dbReference type="Gene3D" id="3.40.190.10">
    <property type="entry name" value="Periplasmic binding protein-like II"/>
    <property type="match status" value="2"/>
</dbReference>
<feature type="chain" id="PRO_5012106713" evidence="1">
    <location>
        <begin position="27"/>
        <end position="350"/>
    </location>
</feature>
<evidence type="ECO:0000313" key="3">
    <source>
        <dbReference type="Proteomes" id="UP000216998"/>
    </source>
</evidence>
<accession>A0A255YZC1</accession>
<dbReference type="SUPFAM" id="SSF53850">
    <property type="entry name" value="Periplasmic binding protein-like II"/>
    <property type="match status" value="1"/>
</dbReference>
<dbReference type="NCBIfam" id="TIGR02122">
    <property type="entry name" value="TRAP_TAXI"/>
    <property type="match status" value="1"/>
</dbReference>
<dbReference type="Proteomes" id="UP000216998">
    <property type="component" value="Unassembled WGS sequence"/>
</dbReference>
<proteinExistence type="predicted"/>
<feature type="signal peptide" evidence="1">
    <location>
        <begin position="1"/>
        <end position="26"/>
    </location>
</feature>
<organism evidence="2 3">
    <name type="scientific">Niveispirillum lacus</name>
    <dbReference type="NCBI Taxonomy" id="1981099"/>
    <lineage>
        <taxon>Bacteria</taxon>
        <taxon>Pseudomonadati</taxon>
        <taxon>Pseudomonadota</taxon>
        <taxon>Alphaproteobacteria</taxon>
        <taxon>Rhodospirillales</taxon>
        <taxon>Azospirillaceae</taxon>
        <taxon>Niveispirillum</taxon>
    </lineage>
</organism>
<dbReference type="AlphaFoldDB" id="A0A255YZC1"/>
<dbReference type="Pfam" id="PF16868">
    <property type="entry name" value="NMT1_3"/>
    <property type="match status" value="1"/>
</dbReference>
<dbReference type="CDD" id="cd13520">
    <property type="entry name" value="PBP2_TAXI_TRAP"/>
    <property type="match status" value="1"/>
</dbReference>
<reference evidence="2 3" key="1">
    <citation type="submission" date="2017-07" db="EMBL/GenBank/DDBJ databases">
        <title>Niveispirillum cyanobacteriorum sp. nov., isolated from cyanobacterial aggregates in a eutrophic lake.</title>
        <authorList>
            <person name="Cai H."/>
        </authorList>
    </citation>
    <scope>NUCLEOTIDE SEQUENCE [LARGE SCALE GENOMIC DNA]</scope>
    <source>
        <strain evidence="3">TH1-14</strain>
    </source>
</reference>
<dbReference type="PANTHER" id="PTHR42941:SF1">
    <property type="entry name" value="SLL1037 PROTEIN"/>
    <property type="match status" value="1"/>
</dbReference>
<protein>
    <submittedName>
        <fullName evidence="2">Immunogenic protein</fullName>
    </submittedName>
</protein>
<sequence length="350" mass="36679">MTSMLLRRRTLLGIGLGVLAAPSALSAPTGDQVRFFQIGTGTTGGTYFLIGGLLANAVSNPPGSRPCDRGGACGVPGLIVVAQATSGAVNNIGLMRSRRLESALVQADIAHVALTGGDPFQKTPYPDLRAIANLYTETIHLVTRAGSGIKSPADLKGKRVALGEQGSGTLVTARALLSTYGLSEKTVKPFYLSPAAGGDRLEAGELDAFLIVGGYPLPAVADLARRIPIALVPFDDARATQLMKRLPHFTEARIEAETYDGVPATRSLGVGAMWVVRGDLKPELVHDITAALWNSQTRSMLDNGHPRGRSIQLATALAGLSVPLHPGAERFYRAKGLIKGDPPSKAPATH</sequence>
<evidence type="ECO:0000256" key="1">
    <source>
        <dbReference type="SAM" id="SignalP"/>
    </source>
</evidence>
<dbReference type="PANTHER" id="PTHR42941">
    <property type="entry name" value="SLL1037 PROTEIN"/>
    <property type="match status" value="1"/>
</dbReference>
<dbReference type="OrthoDB" id="8477520at2"/>
<name>A0A255YZC1_9PROT</name>
<keyword evidence="3" id="KW-1185">Reference proteome</keyword>
<dbReference type="InterPro" id="IPR011852">
    <property type="entry name" value="TRAP_TAXI"/>
</dbReference>
<keyword evidence="1" id="KW-0732">Signal</keyword>
<evidence type="ECO:0000313" key="2">
    <source>
        <dbReference type="EMBL" id="OYQ34521.1"/>
    </source>
</evidence>
<dbReference type="EMBL" id="NOXU01000028">
    <property type="protein sequence ID" value="OYQ34521.1"/>
    <property type="molecule type" value="Genomic_DNA"/>
</dbReference>